<dbReference type="PANTHER" id="PTHR30386:SF28">
    <property type="entry name" value="EXPORTED PROTEIN"/>
    <property type="match status" value="1"/>
</dbReference>
<keyword evidence="2" id="KW-0472">Membrane</keyword>
<feature type="transmembrane region" description="Helical" evidence="2">
    <location>
        <begin position="29"/>
        <end position="51"/>
    </location>
</feature>
<keyword evidence="2" id="KW-0812">Transmembrane</keyword>
<evidence type="ECO:0000259" key="3">
    <source>
        <dbReference type="Pfam" id="PF26002"/>
    </source>
</evidence>
<dbReference type="EMBL" id="CP157965">
    <property type="protein sequence ID" value="XBT98138.1"/>
    <property type="molecule type" value="Genomic_DNA"/>
</dbReference>
<accession>A0AAU7S6T1</accession>
<dbReference type="RefSeq" id="WP_349963434.1">
    <property type="nucleotide sequence ID" value="NZ_CP157965.1"/>
</dbReference>
<name>A0AAU7S6T1_9HYPH</name>
<feature type="domain" description="AprE-like beta-barrel" evidence="3">
    <location>
        <begin position="308"/>
        <end position="398"/>
    </location>
</feature>
<dbReference type="AlphaFoldDB" id="A0AAU7S6T1"/>
<keyword evidence="4" id="KW-0614">Plasmid</keyword>
<dbReference type="PANTHER" id="PTHR30386">
    <property type="entry name" value="MEMBRANE FUSION SUBUNIT OF EMRAB-TOLC MULTIDRUG EFFLUX PUMP"/>
    <property type="match status" value="1"/>
</dbReference>
<reference evidence="4" key="1">
    <citation type="submission" date="2024-06" db="EMBL/GenBank/DDBJ databases">
        <authorList>
            <person name="Li T."/>
            <person name="Gao R."/>
        </authorList>
    </citation>
    <scope>NUCLEOTIDE SEQUENCE</scope>
    <source>
        <strain evidence="4">ZPR3</strain>
        <plasmid evidence="4">unnamed5</plasmid>
    </source>
</reference>
<evidence type="ECO:0000313" key="4">
    <source>
        <dbReference type="EMBL" id="XBT98138.1"/>
    </source>
</evidence>
<dbReference type="Gene3D" id="2.40.30.170">
    <property type="match status" value="1"/>
</dbReference>
<dbReference type="Pfam" id="PF26002">
    <property type="entry name" value="Beta-barrel_AprE"/>
    <property type="match status" value="1"/>
</dbReference>
<dbReference type="InterPro" id="IPR058982">
    <property type="entry name" value="Beta-barrel_AprE"/>
</dbReference>
<evidence type="ECO:0000256" key="2">
    <source>
        <dbReference type="SAM" id="Phobius"/>
    </source>
</evidence>
<geneLocation type="plasmid" evidence="4">
    <name>unnamed5</name>
</geneLocation>
<keyword evidence="2" id="KW-1133">Transmembrane helix</keyword>
<dbReference type="PRINTS" id="PR01490">
    <property type="entry name" value="RTXTOXIND"/>
</dbReference>
<protein>
    <submittedName>
        <fullName evidence="4">HlyD family efflux transporter periplasmic adaptor subunit</fullName>
    </submittedName>
</protein>
<organism evidence="4">
    <name type="scientific">Rhizobium sp. ZPR3</name>
    <dbReference type="NCBI Taxonomy" id="3158967"/>
    <lineage>
        <taxon>Bacteria</taxon>
        <taxon>Pseudomonadati</taxon>
        <taxon>Pseudomonadota</taxon>
        <taxon>Alphaproteobacteria</taxon>
        <taxon>Hyphomicrobiales</taxon>
        <taxon>Rhizobiaceae</taxon>
        <taxon>Rhizobium/Agrobacterium group</taxon>
        <taxon>Rhizobium</taxon>
    </lineage>
</organism>
<keyword evidence="1" id="KW-0175">Coiled coil</keyword>
<evidence type="ECO:0000256" key="1">
    <source>
        <dbReference type="SAM" id="Coils"/>
    </source>
</evidence>
<feature type="coiled-coil region" evidence="1">
    <location>
        <begin position="194"/>
        <end position="228"/>
    </location>
</feature>
<gene>
    <name evidence="4" type="ORF">ABM479_35435</name>
</gene>
<sequence length="429" mass="47255">MDSLLLFRREAIDARRHQWMGRPLLVQPVSVTVVAVISIIIVALVVGVIVFGRYTNRVRVSGTIVPGAGVTEVFSRQPGHIISGIGEEGTTVKQGDVLYTVSLDDVSSMGETASLVEKQLRIQRETLITALTERARLDAIDKDGLGTQESQLGQELDRLHEQIATTSEYVELLKGLASKYRSLTDRGVTAEREFEAREETYKDNQRQLQSLRRQEVQLLAQRSEVQTKLLGFDTNAALAIGELRQRIAVIEQQLAEGAARHSIDIVAPRDGTLTAVIAKPGQMIIAGAPLVSILPADSTLEVQLWAPSSAVGFVKEGNKVLMRYAAFPYQKFGQYTGVVTKISRVTIKSQDGTEQGDAAAQAQRTASYRISVRPDSQNVIAYGKREPLRAGMAVEAELMLDTRPLYQWILEPLYSLRGFPDTHKGGNFQ</sequence>
<proteinExistence type="predicted"/>
<dbReference type="InterPro" id="IPR050739">
    <property type="entry name" value="MFP"/>
</dbReference>